<evidence type="ECO:0000313" key="1">
    <source>
        <dbReference type="EMBL" id="QNV38731.1"/>
    </source>
</evidence>
<reference evidence="1 2" key="1">
    <citation type="submission" date="2020-09" db="EMBL/GenBank/DDBJ databases">
        <title>Investigation of environmental microbes.</title>
        <authorList>
            <person name="Ou Y."/>
            <person name="Kang Q."/>
        </authorList>
    </citation>
    <scope>NUCLEOTIDE SEQUENCE [LARGE SCALE GENOMIC DNA]</scope>
    <source>
        <strain evidence="1 2">KJZ-14</strain>
    </source>
</reference>
<dbReference type="RefSeq" id="WP_190725327.1">
    <property type="nucleotide sequence ID" value="NZ_CP061539.1"/>
</dbReference>
<dbReference type="GeneID" id="96623719"/>
<dbReference type="EMBL" id="CP061539">
    <property type="protein sequence ID" value="QNV38731.1"/>
    <property type="molecule type" value="Genomic_DNA"/>
</dbReference>
<dbReference type="AlphaFoldDB" id="A0A7H2BGD5"/>
<proteinExistence type="predicted"/>
<keyword evidence="2" id="KW-1185">Reference proteome</keyword>
<dbReference type="KEGG" id="rter:IDM49_05680"/>
<evidence type="ECO:0000313" key="2">
    <source>
        <dbReference type="Proteomes" id="UP000516404"/>
    </source>
</evidence>
<name>A0A7H2BGD5_9MICC</name>
<protein>
    <submittedName>
        <fullName evidence="1">Phage portal protein</fullName>
    </submittedName>
</protein>
<accession>A0A7H2BGD5</accession>
<dbReference type="Proteomes" id="UP000516404">
    <property type="component" value="Chromosome"/>
</dbReference>
<gene>
    <name evidence="1" type="ORF">IDM49_05680</name>
</gene>
<organism evidence="1 2">
    <name type="scientific">Rothia terrae</name>
    <dbReference type="NCBI Taxonomy" id="396015"/>
    <lineage>
        <taxon>Bacteria</taxon>
        <taxon>Bacillati</taxon>
        <taxon>Actinomycetota</taxon>
        <taxon>Actinomycetes</taxon>
        <taxon>Micrococcales</taxon>
        <taxon>Micrococcaceae</taxon>
        <taxon>Rothia</taxon>
    </lineage>
</organism>
<sequence length="480" mass="53673">MAFSKNLVDTPGSDEWWVKRLAKSLGDRRPRIENLQMWLDGKPPPPWEMTGKQNREAYERLLSIASLNLAELIVSSTLYRVQVEAVSSGTNPTDEEAARIIELMLATDASAQFRQAIEWMLSLSVSYLLVRQVETENGMEGRITAEHPSEVVAEADPLDPAKNVAALKVYRDDARGRDVLVLYRAGYQRIAYKYGATSIWKNRVSLNGYDWSDEFFDSEFVGREDSELDDVPIYTLLNRFGVGEYEKHIPHMQRINHTILQQMIITVMQAFRQRAVKGVPGTDPKTGKQIDYANIFTSDPGSLWILPEAANVWESGQGDINQIISAVTKDVERLAIAAQSPLYALSSDAAQQSAASSELMREGQIFKAEDLQKRLTPRFAAAISHMLKFSGEKDLADRRKMRVIWAPARRSSLLERAQSGQLAASSGLPWQTVAEKFYEFSPAEIEQMKAHRMDDALNAVLNGASALTTSDVSNQTPVQG</sequence>